<dbReference type="AlphaFoldDB" id="A0A0H5DKP5"/>
<dbReference type="EMBL" id="CVRL01000023">
    <property type="protein sequence ID" value="CRL10982.1"/>
    <property type="molecule type" value="Genomic_DNA"/>
</dbReference>
<dbReference type="GeneID" id="78398132"/>
<organism evidence="2 3">
    <name type="scientific">Phaeobacter italicus</name>
    <dbReference type="NCBI Taxonomy" id="481446"/>
    <lineage>
        <taxon>Bacteria</taxon>
        <taxon>Pseudomonadati</taxon>
        <taxon>Pseudomonadota</taxon>
        <taxon>Alphaproteobacteria</taxon>
        <taxon>Rhodobacterales</taxon>
        <taxon>Roseobacteraceae</taxon>
        <taxon>Phaeobacter</taxon>
    </lineage>
</organism>
<reference evidence="2 3" key="1">
    <citation type="submission" date="2015-05" db="EMBL/GenBank/DDBJ databases">
        <authorList>
            <person name="Rodrigo-Torres Lidia"/>
            <person name="Arahal R.David."/>
        </authorList>
    </citation>
    <scope>NUCLEOTIDE SEQUENCE [LARGE SCALE GENOMIC DNA]</scope>
    <source>
        <strain evidence="2 3">CECT 7321</strain>
    </source>
</reference>
<evidence type="ECO:0000313" key="2">
    <source>
        <dbReference type="EMBL" id="CRL10982.1"/>
    </source>
</evidence>
<feature type="chain" id="PRO_5009773490" description="Lipoprotein" evidence="1">
    <location>
        <begin position="28"/>
        <end position="171"/>
    </location>
</feature>
<dbReference type="Proteomes" id="UP000043764">
    <property type="component" value="Unassembled WGS sequence"/>
</dbReference>
<dbReference type="RefSeq" id="WP_008560195.1">
    <property type="nucleotide sequence ID" value="NZ_BSKQ01000001.1"/>
</dbReference>
<keyword evidence="3" id="KW-1185">Reference proteome</keyword>
<evidence type="ECO:0008006" key="4">
    <source>
        <dbReference type="Google" id="ProtNLM"/>
    </source>
</evidence>
<protein>
    <recommendedName>
        <fullName evidence="4">Lipoprotein</fullName>
    </recommendedName>
</protein>
<dbReference type="PROSITE" id="PS51257">
    <property type="entry name" value="PROKAR_LIPOPROTEIN"/>
    <property type="match status" value="1"/>
</dbReference>
<gene>
    <name evidence="2" type="ORF">NIT7321_01831</name>
</gene>
<accession>A0A0H5DKP5</accession>
<evidence type="ECO:0000313" key="3">
    <source>
        <dbReference type="Proteomes" id="UP000043764"/>
    </source>
</evidence>
<feature type="signal peptide" evidence="1">
    <location>
        <begin position="1"/>
        <end position="27"/>
    </location>
</feature>
<proteinExistence type="predicted"/>
<dbReference type="STRING" id="481446.NIT7645_02226"/>
<keyword evidence="1" id="KW-0732">Signal</keyword>
<sequence>MFSLPRTATLMAAALAAAASLAGPASALSCVPWGPADGYLEASKSDKSYVVVDGILRFDASALPKAPSDDPNNTPPRTAIPASLSGKLLTEGGFQREVELPVTLEILCLGPWCASAEDGLRYVAFLEQRGDELVLEENPCGGFGFSNEDGQAARDVLACHAGRACTPWRDR</sequence>
<name>A0A0H5DKP5_9RHOB</name>
<evidence type="ECO:0000256" key="1">
    <source>
        <dbReference type="SAM" id="SignalP"/>
    </source>
</evidence>